<dbReference type="EMBL" id="KI548688">
    <property type="protein sequence ID" value="ESW35877.1"/>
    <property type="molecule type" value="Genomic_DNA"/>
</dbReference>
<dbReference type="Gramene" id="ESW35877">
    <property type="protein sequence ID" value="ESW35877"/>
    <property type="gene ID" value="PHAVU_L008500g"/>
</dbReference>
<name>V7D0D7_PHAVU</name>
<sequence length="124" mass="13844">MALLNACMALLLFDYLVRDSHGTPGSTYRAVIMQIDDKELRMLLKDYFVQMDDTLKKLSMKKEGKNQCQLAFTIKPQLNPPMAKLINTAPLIANTSPKSTFASCPTLIVKTFGTKVSMGSWEPI</sequence>
<organism evidence="2">
    <name type="scientific">Phaseolus vulgaris</name>
    <name type="common">Kidney bean</name>
    <name type="synonym">French bean</name>
    <dbReference type="NCBI Taxonomy" id="3885"/>
    <lineage>
        <taxon>Eukaryota</taxon>
        <taxon>Viridiplantae</taxon>
        <taxon>Streptophyta</taxon>
        <taxon>Embryophyta</taxon>
        <taxon>Tracheophyta</taxon>
        <taxon>Spermatophyta</taxon>
        <taxon>Magnoliopsida</taxon>
        <taxon>eudicotyledons</taxon>
        <taxon>Gunneridae</taxon>
        <taxon>Pentapetalae</taxon>
        <taxon>rosids</taxon>
        <taxon>fabids</taxon>
        <taxon>Fabales</taxon>
        <taxon>Fabaceae</taxon>
        <taxon>Papilionoideae</taxon>
        <taxon>50 kb inversion clade</taxon>
        <taxon>NPAAA clade</taxon>
        <taxon>indigoferoid/millettioid clade</taxon>
        <taxon>Phaseoleae</taxon>
        <taxon>Phaseolus</taxon>
    </lineage>
</organism>
<dbReference type="SMR" id="V7D0D7"/>
<evidence type="ECO:0000256" key="1">
    <source>
        <dbReference type="SAM" id="SignalP"/>
    </source>
</evidence>
<protein>
    <submittedName>
        <fullName evidence="2">Uncharacterized protein</fullName>
    </submittedName>
</protein>
<feature type="signal peptide" evidence="1">
    <location>
        <begin position="1"/>
        <end position="22"/>
    </location>
</feature>
<accession>V7D0D7</accession>
<keyword evidence="1" id="KW-0732">Signal</keyword>
<reference evidence="2" key="1">
    <citation type="submission" date="2013-04" db="EMBL/GenBank/DDBJ databases">
        <authorList>
            <person name="Schmutz J."/>
            <person name="McClean P."/>
            <person name="Shu S."/>
            <person name="Cregan P."/>
            <person name="Rokhsar D."/>
            <person name="Jackson S."/>
        </authorList>
    </citation>
    <scope>NUCLEOTIDE SEQUENCE</scope>
</reference>
<proteinExistence type="predicted"/>
<feature type="chain" id="PRO_5004756351" evidence="1">
    <location>
        <begin position="23"/>
        <end position="124"/>
    </location>
</feature>
<gene>
    <name evidence="2" type="ORF">PHAVU_L008500g</name>
</gene>
<dbReference type="AlphaFoldDB" id="V7D0D7"/>
<evidence type="ECO:0000313" key="2">
    <source>
        <dbReference type="EMBL" id="ESW35877.1"/>
    </source>
</evidence>